<dbReference type="PANTHER" id="PTHR10359">
    <property type="entry name" value="A/G-SPECIFIC ADENINE GLYCOSYLASE/ENDONUCLEASE III"/>
    <property type="match status" value="1"/>
</dbReference>
<dbReference type="Pfam" id="PF00730">
    <property type="entry name" value="HhH-GPD"/>
    <property type="match status" value="1"/>
</dbReference>
<dbReference type="PANTHER" id="PTHR10359:SF19">
    <property type="entry name" value="DNA REPAIR GLYCOSYLASE MJ1434-RELATED"/>
    <property type="match status" value="1"/>
</dbReference>
<sequence length="261" mass="28506">MQPTQGQGKDGPVRTAYRLLHARHGRLGWWPGRTRLEIVAGAILTQNTAWANAAKAVGNLRSAGWLRLPGLRAAGEDRIAAAVRPSGYYRQKARKLKAFVALLDRDFGGSLRRMALTPTGELRQALLATWGIGPETADSILLYAFGRPVFVVDAYTLRVASRHGWVPEGTGYDALQAYFAARLPADAALLNDYHAQMVWVGKHHCRPRPRCAGCPLAPLLPAGGIRRRSGEGEGEGKSVAPPDAPRRRAARPCARRRPQRT</sequence>
<evidence type="ECO:0000256" key="4">
    <source>
        <dbReference type="ARBA" id="ARBA00023014"/>
    </source>
</evidence>
<evidence type="ECO:0000259" key="6">
    <source>
        <dbReference type="SMART" id="SM00478"/>
    </source>
</evidence>
<dbReference type="InterPro" id="IPR003265">
    <property type="entry name" value="HhH-GPD_domain"/>
</dbReference>
<accession>A0A937X7Z8</accession>
<comment type="caution">
    <text evidence="7">The sequence shown here is derived from an EMBL/GenBank/DDBJ whole genome shotgun (WGS) entry which is preliminary data.</text>
</comment>
<evidence type="ECO:0000313" key="8">
    <source>
        <dbReference type="Proteomes" id="UP000748308"/>
    </source>
</evidence>
<evidence type="ECO:0000256" key="1">
    <source>
        <dbReference type="ARBA" id="ARBA00022485"/>
    </source>
</evidence>
<keyword evidence="7" id="KW-0540">Nuclease</keyword>
<dbReference type="CDD" id="cd00056">
    <property type="entry name" value="ENDO3c"/>
    <property type="match status" value="1"/>
</dbReference>
<evidence type="ECO:0000256" key="3">
    <source>
        <dbReference type="ARBA" id="ARBA00023004"/>
    </source>
</evidence>
<dbReference type="GO" id="GO:0004519">
    <property type="term" value="F:endonuclease activity"/>
    <property type="evidence" value="ECO:0007669"/>
    <property type="project" value="UniProtKB-KW"/>
</dbReference>
<name>A0A937X7Z8_UNCEI</name>
<dbReference type="SMART" id="SM00478">
    <property type="entry name" value="ENDO3c"/>
    <property type="match status" value="1"/>
</dbReference>
<protein>
    <submittedName>
        <fullName evidence="7">Endonuclease III domain-containing protein</fullName>
    </submittedName>
</protein>
<dbReference type="InterPro" id="IPR011257">
    <property type="entry name" value="DNA_glycosylase"/>
</dbReference>
<keyword evidence="4" id="KW-0411">Iron-sulfur</keyword>
<dbReference type="Proteomes" id="UP000748308">
    <property type="component" value="Unassembled WGS sequence"/>
</dbReference>
<reference evidence="7" key="1">
    <citation type="submission" date="2019-03" db="EMBL/GenBank/DDBJ databases">
        <title>Lake Tanganyika Metagenome-Assembled Genomes (MAGs).</title>
        <authorList>
            <person name="Tran P."/>
        </authorList>
    </citation>
    <scope>NUCLEOTIDE SEQUENCE</scope>
    <source>
        <strain evidence="7">M_DeepCast_400m_m2_100</strain>
    </source>
</reference>
<keyword evidence="2" id="KW-0479">Metal-binding</keyword>
<proteinExistence type="predicted"/>
<keyword evidence="1" id="KW-0004">4Fe-4S</keyword>
<feature type="domain" description="HhH-GPD" evidence="6">
    <location>
        <begin position="44"/>
        <end position="203"/>
    </location>
</feature>
<evidence type="ECO:0000256" key="2">
    <source>
        <dbReference type="ARBA" id="ARBA00022723"/>
    </source>
</evidence>
<dbReference type="Gene3D" id="1.10.1670.10">
    <property type="entry name" value="Helix-hairpin-Helix base-excision DNA repair enzymes (C-terminal)"/>
    <property type="match status" value="1"/>
</dbReference>
<dbReference type="GO" id="GO:0046872">
    <property type="term" value="F:metal ion binding"/>
    <property type="evidence" value="ECO:0007669"/>
    <property type="project" value="UniProtKB-KW"/>
</dbReference>
<dbReference type="GO" id="GO:0051539">
    <property type="term" value="F:4 iron, 4 sulfur cluster binding"/>
    <property type="evidence" value="ECO:0007669"/>
    <property type="project" value="UniProtKB-KW"/>
</dbReference>
<organism evidence="7 8">
    <name type="scientific">Eiseniibacteriota bacterium</name>
    <dbReference type="NCBI Taxonomy" id="2212470"/>
    <lineage>
        <taxon>Bacteria</taxon>
        <taxon>Candidatus Eiseniibacteriota</taxon>
    </lineage>
</organism>
<feature type="compositionally biased region" description="Basic residues" evidence="5">
    <location>
        <begin position="247"/>
        <end position="261"/>
    </location>
</feature>
<dbReference type="Gene3D" id="1.10.340.30">
    <property type="entry name" value="Hypothetical protein, domain 2"/>
    <property type="match status" value="1"/>
</dbReference>
<gene>
    <name evidence="7" type="ORF">FJY75_05185</name>
</gene>
<dbReference type="InterPro" id="IPR023170">
    <property type="entry name" value="HhH_base_excis_C"/>
</dbReference>
<feature type="region of interest" description="Disordered" evidence="5">
    <location>
        <begin position="225"/>
        <end position="261"/>
    </location>
</feature>
<evidence type="ECO:0000313" key="7">
    <source>
        <dbReference type="EMBL" id="MBM3317225.1"/>
    </source>
</evidence>
<keyword evidence="3" id="KW-0408">Iron</keyword>
<dbReference type="GO" id="GO:0006284">
    <property type="term" value="P:base-excision repair"/>
    <property type="evidence" value="ECO:0007669"/>
    <property type="project" value="InterPro"/>
</dbReference>
<dbReference type="AlphaFoldDB" id="A0A937X7Z8"/>
<dbReference type="EMBL" id="VGIY01000093">
    <property type="protein sequence ID" value="MBM3317225.1"/>
    <property type="molecule type" value="Genomic_DNA"/>
</dbReference>
<keyword evidence="7" id="KW-0378">Hydrolase</keyword>
<dbReference type="SUPFAM" id="SSF48150">
    <property type="entry name" value="DNA-glycosylase"/>
    <property type="match status" value="1"/>
</dbReference>
<evidence type="ECO:0000256" key="5">
    <source>
        <dbReference type="SAM" id="MobiDB-lite"/>
    </source>
</evidence>
<keyword evidence="7" id="KW-0255">Endonuclease</keyword>